<keyword evidence="1" id="KW-0805">Transcription regulation</keyword>
<dbReference type="GO" id="GO:0003700">
    <property type="term" value="F:DNA-binding transcription factor activity"/>
    <property type="evidence" value="ECO:0007669"/>
    <property type="project" value="InterPro"/>
</dbReference>
<evidence type="ECO:0000256" key="1">
    <source>
        <dbReference type="ARBA" id="ARBA00023015"/>
    </source>
</evidence>
<keyword evidence="3" id="KW-0804">Transcription</keyword>
<dbReference type="eggNOG" id="COG0640">
    <property type="taxonomic scope" value="Bacteria"/>
</dbReference>
<name>F2JM20_CELLD</name>
<evidence type="ECO:0000256" key="2">
    <source>
        <dbReference type="ARBA" id="ARBA00023125"/>
    </source>
</evidence>
<reference evidence="5 6" key="1">
    <citation type="journal article" date="2011" name="J. Bacteriol.">
        <title>Complete genome sequence of the cellulose-degrading bacterium Cellulosilyticum lentocellum.</title>
        <authorList>
            <consortium name="US DOE Joint Genome Institute"/>
            <person name="Miller D.A."/>
            <person name="Suen G."/>
            <person name="Bruce D."/>
            <person name="Copeland A."/>
            <person name="Cheng J.F."/>
            <person name="Detter C."/>
            <person name="Goodwin L.A."/>
            <person name="Han C.S."/>
            <person name="Hauser L.J."/>
            <person name="Land M.L."/>
            <person name="Lapidus A."/>
            <person name="Lucas S."/>
            <person name="Meincke L."/>
            <person name="Pitluck S."/>
            <person name="Tapia R."/>
            <person name="Teshima H."/>
            <person name="Woyke T."/>
            <person name="Fox B.G."/>
            <person name="Angert E.R."/>
            <person name="Currie C.R."/>
        </authorList>
    </citation>
    <scope>NUCLEOTIDE SEQUENCE [LARGE SCALE GENOMIC DNA]</scope>
    <source>
        <strain evidence="6">ATCC 49066 / DSM 5427 / NCIMB 11756 / RHM5</strain>
    </source>
</reference>
<dbReference type="PRINTS" id="PR00778">
    <property type="entry name" value="HTHARSR"/>
</dbReference>
<keyword evidence="2" id="KW-0238">DNA-binding</keyword>
<accession>F2JM20</accession>
<sequence length="343" mass="38916">MDIKIIKKLNPICEILGLLYMSNDYGNFEKMAIEQLSNEGINGEIFIKKNLRVIEKYVKAFDKYKVINDNEILFLGDNELEIFLILASVLINNNNIIENINGMTNEELKKLIIDVYNDQAEGNESVESIGDLRGIIDFLKEADISESSKWKMIAVLDAPKNYYIRLIGVINDNMKAYEEAYKAIGNHINKLLSDLIKYINSGKCEILNNIIEMPNQENVIIPTLAFGATFININNTYFVGLLVELVYKEKLKVMGNKGELVLKLKALSDKSKLEIITLLKSGHKYNLEIAEALGLSPATVSYHMGSLLEYGMVTIEKKQGKVYYFLNEPGLKNFMNELSNVLF</sequence>
<dbReference type="RefSeq" id="WP_013659071.1">
    <property type="nucleotide sequence ID" value="NC_015275.1"/>
</dbReference>
<dbReference type="SMART" id="SM00418">
    <property type="entry name" value="HTH_ARSR"/>
    <property type="match status" value="1"/>
</dbReference>
<dbReference type="HOGENOM" id="CLU_791891_0_0_9"/>
<evidence type="ECO:0000259" key="4">
    <source>
        <dbReference type="PROSITE" id="PS50987"/>
    </source>
</evidence>
<dbReference type="InterPro" id="IPR011991">
    <property type="entry name" value="ArsR-like_HTH"/>
</dbReference>
<dbReference type="KEGG" id="cle:Clole_4127"/>
<dbReference type="CDD" id="cd00090">
    <property type="entry name" value="HTH_ARSR"/>
    <property type="match status" value="1"/>
</dbReference>
<dbReference type="GO" id="GO:0003677">
    <property type="term" value="F:DNA binding"/>
    <property type="evidence" value="ECO:0007669"/>
    <property type="project" value="UniProtKB-KW"/>
</dbReference>
<dbReference type="Pfam" id="PF01022">
    <property type="entry name" value="HTH_5"/>
    <property type="match status" value="1"/>
</dbReference>
<dbReference type="Proteomes" id="UP000008467">
    <property type="component" value="Chromosome"/>
</dbReference>
<dbReference type="Gene3D" id="1.10.10.10">
    <property type="entry name" value="Winged helix-like DNA-binding domain superfamily/Winged helix DNA-binding domain"/>
    <property type="match status" value="1"/>
</dbReference>
<dbReference type="STRING" id="642492.Clole_4127"/>
<dbReference type="PROSITE" id="PS50987">
    <property type="entry name" value="HTH_ARSR_2"/>
    <property type="match status" value="1"/>
</dbReference>
<protein>
    <submittedName>
        <fullName evidence="5">Regulatory protein ArsR</fullName>
    </submittedName>
</protein>
<evidence type="ECO:0000313" key="5">
    <source>
        <dbReference type="EMBL" id="ADZ85800.1"/>
    </source>
</evidence>
<gene>
    <name evidence="5" type="ordered locus">Clole_4127</name>
</gene>
<dbReference type="EMBL" id="CP002582">
    <property type="protein sequence ID" value="ADZ85800.1"/>
    <property type="molecule type" value="Genomic_DNA"/>
</dbReference>
<keyword evidence="6" id="KW-1185">Reference proteome</keyword>
<dbReference type="InterPro" id="IPR036390">
    <property type="entry name" value="WH_DNA-bd_sf"/>
</dbReference>
<dbReference type="PANTHER" id="PTHR33154">
    <property type="entry name" value="TRANSCRIPTIONAL REGULATOR, ARSR FAMILY"/>
    <property type="match status" value="1"/>
</dbReference>
<dbReference type="SUPFAM" id="SSF46785">
    <property type="entry name" value="Winged helix' DNA-binding domain"/>
    <property type="match status" value="1"/>
</dbReference>
<evidence type="ECO:0000256" key="3">
    <source>
        <dbReference type="ARBA" id="ARBA00023163"/>
    </source>
</evidence>
<dbReference type="InterPro" id="IPR001845">
    <property type="entry name" value="HTH_ArsR_DNA-bd_dom"/>
</dbReference>
<organism evidence="5 6">
    <name type="scientific">Cellulosilyticum lentocellum (strain ATCC 49066 / DSM 5427 / NCIMB 11756 / RHM5)</name>
    <name type="common">Clostridium lentocellum</name>
    <dbReference type="NCBI Taxonomy" id="642492"/>
    <lineage>
        <taxon>Bacteria</taxon>
        <taxon>Bacillati</taxon>
        <taxon>Bacillota</taxon>
        <taxon>Clostridia</taxon>
        <taxon>Lachnospirales</taxon>
        <taxon>Cellulosilyticaceae</taxon>
        <taxon>Cellulosilyticum</taxon>
    </lineage>
</organism>
<proteinExistence type="predicted"/>
<evidence type="ECO:0000313" key="6">
    <source>
        <dbReference type="Proteomes" id="UP000008467"/>
    </source>
</evidence>
<dbReference type="PANTHER" id="PTHR33154:SF18">
    <property type="entry name" value="ARSENICAL RESISTANCE OPERON REPRESSOR"/>
    <property type="match status" value="1"/>
</dbReference>
<dbReference type="InterPro" id="IPR036388">
    <property type="entry name" value="WH-like_DNA-bd_sf"/>
</dbReference>
<dbReference type="InterPro" id="IPR051081">
    <property type="entry name" value="HTH_MetalResp_TranReg"/>
</dbReference>
<dbReference type="AlphaFoldDB" id="F2JM20"/>
<feature type="domain" description="HTH arsR-type" evidence="4">
    <location>
        <begin position="254"/>
        <end position="343"/>
    </location>
</feature>